<evidence type="ECO:0000313" key="9">
    <source>
        <dbReference type="EMBL" id="OPJ60947.1"/>
    </source>
</evidence>
<proteinExistence type="predicted"/>
<evidence type="ECO:0000256" key="4">
    <source>
        <dbReference type="ARBA" id="ARBA00022496"/>
    </source>
</evidence>
<dbReference type="GO" id="GO:0006302">
    <property type="term" value="P:double-strand break repair"/>
    <property type="evidence" value="ECO:0007669"/>
    <property type="project" value="InterPro"/>
</dbReference>
<evidence type="ECO:0000256" key="6">
    <source>
        <dbReference type="ARBA" id="ARBA00023065"/>
    </source>
</evidence>
<dbReference type="InterPro" id="IPR041685">
    <property type="entry name" value="AAA_GajA/Old/RecF-like"/>
</dbReference>
<dbReference type="SMART" id="SM00382">
    <property type="entry name" value="AAA"/>
    <property type="match status" value="1"/>
</dbReference>
<dbReference type="GO" id="GO:0006826">
    <property type="term" value="P:iron ion transport"/>
    <property type="evidence" value="ECO:0007669"/>
    <property type="project" value="UniProtKB-KW"/>
</dbReference>
<dbReference type="STRING" id="1450648.CLORY_24950"/>
<dbReference type="InterPro" id="IPR003593">
    <property type="entry name" value="AAA+_ATPase"/>
</dbReference>
<keyword evidence="10" id="KW-1185">Reference proteome</keyword>
<reference evidence="9 10" key="1">
    <citation type="submission" date="2017-03" db="EMBL/GenBank/DDBJ databases">
        <title>Genome sequence of Clostridium oryzae DSM 28571.</title>
        <authorList>
            <person name="Poehlein A."/>
            <person name="Daniel R."/>
        </authorList>
    </citation>
    <scope>NUCLEOTIDE SEQUENCE [LARGE SCALE GENOMIC DNA]</scope>
    <source>
        <strain evidence="9 10">DSM 28571</strain>
    </source>
</reference>
<dbReference type="GO" id="GO:0005886">
    <property type="term" value="C:plasma membrane"/>
    <property type="evidence" value="ECO:0007669"/>
    <property type="project" value="UniProtKB-SubCell"/>
</dbReference>
<gene>
    <name evidence="9" type="primary">recF_3</name>
    <name evidence="9" type="ORF">CLORY_24950</name>
</gene>
<dbReference type="InterPro" id="IPR027417">
    <property type="entry name" value="P-loop_NTPase"/>
</dbReference>
<evidence type="ECO:0000256" key="2">
    <source>
        <dbReference type="ARBA" id="ARBA00022448"/>
    </source>
</evidence>
<comment type="caution">
    <text evidence="9">The sequence shown here is derived from an EMBL/GenBank/DDBJ whole genome shotgun (WGS) entry which is preliminary data.</text>
</comment>
<accession>A0A1V4IN78</accession>
<dbReference type="PANTHER" id="PTHR42771">
    <property type="entry name" value="IRON(3+)-HYDROXAMATE IMPORT ATP-BINDING PROTEIN FHUC"/>
    <property type="match status" value="1"/>
</dbReference>
<dbReference type="SUPFAM" id="SSF52540">
    <property type="entry name" value="P-loop containing nucleoside triphosphate hydrolases"/>
    <property type="match status" value="1"/>
</dbReference>
<protein>
    <submittedName>
        <fullName evidence="9">DNA replication and repair protein RecF</fullName>
    </submittedName>
</protein>
<evidence type="ECO:0000256" key="5">
    <source>
        <dbReference type="ARBA" id="ARBA00023004"/>
    </source>
</evidence>
<keyword evidence="7" id="KW-0472">Membrane</keyword>
<evidence type="ECO:0000256" key="3">
    <source>
        <dbReference type="ARBA" id="ARBA00022475"/>
    </source>
</evidence>
<keyword evidence="5" id="KW-0408">Iron</keyword>
<dbReference type="Pfam" id="PF13476">
    <property type="entry name" value="AAA_23"/>
    <property type="match status" value="1"/>
</dbReference>
<keyword evidence="3" id="KW-1003">Cell membrane</keyword>
<evidence type="ECO:0000313" key="10">
    <source>
        <dbReference type="Proteomes" id="UP000190080"/>
    </source>
</evidence>
<dbReference type="Gene3D" id="3.40.50.300">
    <property type="entry name" value="P-loop containing nucleotide triphosphate hydrolases"/>
    <property type="match status" value="2"/>
</dbReference>
<keyword evidence="4" id="KW-0410">Iron transport</keyword>
<dbReference type="InterPro" id="IPR051535">
    <property type="entry name" value="Siderophore_ABC-ATPase"/>
</dbReference>
<evidence type="ECO:0000256" key="7">
    <source>
        <dbReference type="ARBA" id="ARBA00023136"/>
    </source>
</evidence>
<dbReference type="PANTHER" id="PTHR42771:SF2">
    <property type="entry name" value="IRON(3+)-HYDROXAMATE IMPORT ATP-BINDING PROTEIN FHUC"/>
    <property type="match status" value="1"/>
</dbReference>
<organism evidence="9 10">
    <name type="scientific">Clostridium oryzae</name>
    <dbReference type="NCBI Taxonomy" id="1450648"/>
    <lineage>
        <taxon>Bacteria</taxon>
        <taxon>Bacillati</taxon>
        <taxon>Bacillota</taxon>
        <taxon>Clostridia</taxon>
        <taxon>Eubacteriales</taxon>
        <taxon>Clostridiaceae</taxon>
        <taxon>Clostridium</taxon>
    </lineage>
</organism>
<keyword evidence="6" id="KW-0406">Ion transport</keyword>
<comment type="subcellular location">
    <subcellularLocation>
        <location evidence="1">Cell membrane</location>
        <topology evidence="1">Peripheral membrane protein</topology>
    </subcellularLocation>
</comment>
<dbReference type="Pfam" id="PF13175">
    <property type="entry name" value="AAA_15"/>
    <property type="match status" value="1"/>
</dbReference>
<evidence type="ECO:0000256" key="1">
    <source>
        <dbReference type="ARBA" id="ARBA00004202"/>
    </source>
</evidence>
<feature type="domain" description="AAA+ ATPase" evidence="8">
    <location>
        <begin position="62"/>
        <end position="244"/>
    </location>
</feature>
<sequence>MIVIDDFRWNAEKYIRGEKFMGLLDNKQYLRSMELKRSSIESFDEYPFCLPAIKNLTSLKFNSKVTFIVGENGAGKSTILEAIAVAYGFNAEGGTKNFSFATSNTHSQLHNYIKLIKGITAPKDGFFLRAESFYNVATNIDDMEKECPGLLCSYGGNSLHKQSHGESFFSLFMNRFGGNGLYILDEPEAALSPSRQMAMISRMHQLIEKGSQFIISTHSPIIMAYPKATIYQIKDGITEVDYEETDNYQITKSFMNNRDKMLKILMEE</sequence>
<dbReference type="GO" id="GO:0016887">
    <property type="term" value="F:ATP hydrolysis activity"/>
    <property type="evidence" value="ECO:0007669"/>
    <property type="project" value="InterPro"/>
</dbReference>
<dbReference type="InterPro" id="IPR038729">
    <property type="entry name" value="Rad50/SbcC_AAA"/>
</dbReference>
<dbReference type="Proteomes" id="UP000190080">
    <property type="component" value="Unassembled WGS sequence"/>
</dbReference>
<name>A0A1V4IN78_9CLOT</name>
<dbReference type="EMBL" id="MZGV01000026">
    <property type="protein sequence ID" value="OPJ60947.1"/>
    <property type="molecule type" value="Genomic_DNA"/>
</dbReference>
<keyword evidence="2" id="KW-0813">Transport</keyword>
<evidence type="ECO:0000259" key="8">
    <source>
        <dbReference type="SMART" id="SM00382"/>
    </source>
</evidence>
<dbReference type="AlphaFoldDB" id="A0A1V4IN78"/>